<protein>
    <recommendedName>
        <fullName evidence="11">WD repeat-containing protein 6</fullName>
    </recommendedName>
</protein>
<dbReference type="EMBL" id="OY731398">
    <property type="protein sequence ID" value="CAJ1873867.1"/>
    <property type="molecule type" value="Genomic_DNA"/>
</dbReference>
<dbReference type="SMART" id="SM00320">
    <property type="entry name" value="WD40"/>
    <property type="match status" value="10"/>
</dbReference>
<dbReference type="Pfam" id="PF00400">
    <property type="entry name" value="WD40"/>
    <property type="match status" value="5"/>
</dbReference>
<feature type="repeat" description="WD" evidence="7">
    <location>
        <begin position="141"/>
        <end position="167"/>
    </location>
</feature>
<evidence type="ECO:0000256" key="4">
    <source>
        <dbReference type="ARBA" id="ARBA00022694"/>
    </source>
</evidence>
<keyword evidence="5" id="KW-0677">Repeat</keyword>
<evidence type="ECO:0000256" key="1">
    <source>
        <dbReference type="ARBA" id="ARBA00004496"/>
    </source>
</evidence>
<comment type="subcellular location">
    <subcellularLocation>
        <location evidence="1">Cytoplasm</location>
    </subcellularLocation>
</comment>
<dbReference type="PROSITE" id="PS50082">
    <property type="entry name" value="WD_REPEATS_2"/>
    <property type="match status" value="3"/>
</dbReference>
<evidence type="ECO:0000256" key="5">
    <source>
        <dbReference type="ARBA" id="ARBA00022737"/>
    </source>
</evidence>
<dbReference type="InterPro" id="IPR051973">
    <property type="entry name" value="tRNA_Anticodon_Mtase-Reg"/>
</dbReference>
<dbReference type="PROSITE" id="PS50294">
    <property type="entry name" value="WD_REPEATS_REGION"/>
    <property type="match status" value="1"/>
</dbReference>
<feature type="repeat" description="WD" evidence="7">
    <location>
        <begin position="287"/>
        <end position="318"/>
    </location>
</feature>
<proteinExistence type="inferred from homology"/>
<dbReference type="PANTHER" id="PTHR14344:SF3">
    <property type="entry name" value="WD REPEAT-CONTAINING PROTEIN 6"/>
    <property type="match status" value="1"/>
</dbReference>
<dbReference type="InterPro" id="IPR036322">
    <property type="entry name" value="WD40_repeat_dom_sf"/>
</dbReference>
<organism evidence="9 10">
    <name type="scientific">Sphenostylis stenocarpa</name>
    <dbReference type="NCBI Taxonomy" id="92480"/>
    <lineage>
        <taxon>Eukaryota</taxon>
        <taxon>Viridiplantae</taxon>
        <taxon>Streptophyta</taxon>
        <taxon>Embryophyta</taxon>
        <taxon>Tracheophyta</taxon>
        <taxon>Spermatophyta</taxon>
        <taxon>Magnoliopsida</taxon>
        <taxon>eudicotyledons</taxon>
        <taxon>Gunneridae</taxon>
        <taxon>Pentapetalae</taxon>
        <taxon>rosids</taxon>
        <taxon>fabids</taxon>
        <taxon>Fabales</taxon>
        <taxon>Fabaceae</taxon>
        <taxon>Papilionoideae</taxon>
        <taxon>50 kb inversion clade</taxon>
        <taxon>NPAAA clade</taxon>
        <taxon>indigoferoid/millettioid clade</taxon>
        <taxon>Phaseoleae</taxon>
        <taxon>Sphenostylis</taxon>
    </lineage>
</organism>
<keyword evidence="2" id="KW-0963">Cytoplasm</keyword>
<sequence>MESANGAMAEKDQRLTEWRMHRGPYLGDISALCFLHLPNLSLPLLLAGLGSEIAVYDLELSKRIRSFSVFEGVRVHGIASSFPRESVIAVFGETRVRLFSFEFDGVSGSAELTLVHLLPKFGHWVLDVCFLEGCLPHSNVEGHFLAVGCSDNSVHVWDISNSIAVLKVQSPVRCLLYSMRLWGHNLEVLRIASGTIFNELLQIKILLDPHTRTKDLMQKTRKIVQANPSVIFKDYKVWFGQIIVWKLAHQHNESSSHRENHYHQSISSSDCFQLKDQLFEAIHVCKLIGHEGSIFRIAWSTCGSKLVSVSDDRSARVWAVSIEKEHAFSHDPIALILFGHNARVWDCSISDNLIVTVSEDCTCRIWGVDGKQLQVIKEHIGRGIWRCLYDPNSSLLITAGFDSAIKVHRPHVSLPRALQAVQGSPSRTELFPIRIPNVSEHVGYMDSKSEYVRCLRFSCQDSLYVATNHGYLYHAKLCDTGGTQWNQLVHVSNGAPIICMDLLSKDSDEHDCGAEDWIAIGDGKGNMTIIEVAKDYHTPTVRLCFTWPAEMERQLLGTYWCKSLGCRYIFTADPRGTLKLWRLPDPHSDLQSSMRSNKLSHIAEFVSNYGMRVMCLDACMEGEVLACGDVRGNMILFPLLKNLVLNITAAQEMKIPPINNFKGVHGISSVSSVSVTKLGYNQIEICSTGADGCICYLEYDKEMHNLQFTGMKQVKELSLIEYVSVDNKSGHRLPSSYAAGFASVDFIVWNLVNENKVVNIPCGGWRRPHSYYLGDIPEIKNCFAFVKDELIHIHRHWIHNRDGKVYPQNLHMQFHGREIHSLCFIPDDVFVGDNFKCTLFSKSSWIATGCEDGTVRLTWYSPGIENWAMSKLLGEHVGGSAVRSLCCVSKVHTISSDIGEVSDGRIELDAVENKDKPTLLISVGAKRVLTSWILKNKRLDSKNDFLINHQDKSEGVDDPFLSSLSSSMTFQWLSTDMPAKYSITHDTPKNNMEKIVGVAENVSNINNDARNISESGMANLIKDKHEDDWRYLAVTAFLVRYFGSRLSVCFVTVACSDATLMLRALILPYRLWYDVALLVPLAAPVLSLQHVIFPLSEPCKGLYSVAVITGQSSSAPHNPFLSCGCASFIAISQIISKFVSSKVKMVLSIVKINGEMLGNQLILLRKLIHSTSAFYKFDSSYVRIFFFFAENIRGGNVYIVISGSTDGSVAFWDLTDSVEAFMQRVSVCNVEKLFDCQKRPRTGRGSQGGRQWRSLSRDSSKKRQDNSLVNLKTKEKTTSISCVTQGTSFMPCDFEDSKMGCSQSTHMAPLELESKTDKSSVEICEIQPLCLLQNIHQSGVNCLHVSEIISGQNTDSCQVYTVVSGGDDQALNHLMVELSRKSKNLNDGILSTEITHIVSVPEYGKDINFQYRSKKYEIRFLNHEKLPSAHSSSVKGVWTDGSWVFSTGLDQRVRCWHLQQSKLVEHSYLIVSVPEPESLSARACGRNQYQIAVAGRGMQIIDFSESSDKIDDCLGSAIASGSSPKHRSCHLYRRGRTSQGFGIAVTTMKLHGFMLIELDTELGFRCDELVSHRH</sequence>
<evidence type="ECO:0000256" key="2">
    <source>
        <dbReference type="ARBA" id="ARBA00022490"/>
    </source>
</evidence>
<gene>
    <name evidence="9" type="ORF">AYBTSS11_LOCUS2500</name>
</gene>
<evidence type="ECO:0000256" key="7">
    <source>
        <dbReference type="PROSITE-ProRule" id="PRU00221"/>
    </source>
</evidence>
<evidence type="ECO:0000256" key="6">
    <source>
        <dbReference type="ARBA" id="ARBA00038255"/>
    </source>
</evidence>
<dbReference type="SUPFAM" id="SSF50978">
    <property type="entry name" value="WD40 repeat-like"/>
    <property type="match status" value="3"/>
</dbReference>
<dbReference type="InterPro" id="IPR015943">
    <property type="entry name" value="WD40/YVTN_repeat-like_dom_sf"/>
</dbReference>
<keyword evidence="4" id="KW-0819">tRNA processing</keyword>
<evidence type="ECO:0000256" key="8">
    <source>
        <dbReference type="SAM" id="MobiDB-lite"/>
    </source>
</evidence>
<reference evidence="9" key="1">
    <citation type="submission" date="2023-10" db="EMBL/GenBank/DDBJ databases">
        <authorList>
            <person name="Domelevo Entfellner J.-B."/>
        </authorList>
    </citation>
    <scope>NUCLEOTIDE SEQUENCE</scope>
</reference>
<evidence type="ECO:0000313" key="9">
    <source>
        <dbReference type="EMBL" id="CAJ1873867.1"/>
    </source>
</evidence>
<name>A0AA86RYL1_9FABA</name>
<comment type="similarity">
    <text evidence="6">Belongs to the WD repeat WDR6 family.</text>
</comment>
<feature type="repeat" description="WD" evidence="7">
    <location>
        <begin position="1200"/>
        <end position="1222"/>
    </location>
</feature>
<dbReference type="PANTHER" id="PTHR14344">
    <property type="entry name" value="WD REPEAT PROTEIN"/>
    <property type="match status" value="1"/>
</dbReference>
<keyword evidence="10" id="KW-1185">Reference proteome</keyword>
<dbReference type="Gramene" id="rna-AYBTSS11_LOCUS2500">
    <property type="protein sequence ID" value="CAJ1873867.1"/>
    <property type="gene ID" value="gene-AYBTSS11_LOCUS2500"/>
</dbReference>
<evidence type="ECO:0000313" key="10">
    <source>
        <dbReference type="Proteomes" id="UP001189624"/>
    </source>
</evidence>
<keyword evidence="3 7" id="KW-0853">WD repeat</keyword>
<accession>A0AA86RYL1</accession>
<feature type="region of interest" description="Disordered" evidence="8">
    <location>
        <begin position="1239"/>
        <end position="1266"/>
    </location>
</feature>
<feature type="compositionally biased region" description="Basic and acidic residues" evidence="8">
    <location>
        <begin position="1255"/>
        <end position="1265"/>
    </location>
</feature>
<evidence type="ECO:0008006" key="11">
    <source>
        <dbReference type="Google" id="ProtNLM"/>
    </source>
</evidence>
<evidence type="ECO:0000256" key="3">
    <source>
        <dbReference type="ARBA" id="ARBA00022574"/>
    </source>
</evidence>
<dbReference type="Gene3D" id="2.130.10.10">
    <property type="entry name" value="YVTN repeat-like/Quinoprotein amine dehydrogenase"/>
    <property type="match status" value="5"/>
</dbReference>
<dbReference type="InterPro" id="IPR001680">
    <property type="entry name" value="WD40_rpt"/>
</dbReference>
<dbReference type="Proteomes" id="UP001189624">
    <property type="component" value="Chromosome 1"/>
</dbReference>
<dbReference type="GO" id="GO:0005737">
    <property type="term" value="C:cytoplasm"/>
    <property type="evidence" value="ECO:0007669"/>
    <property type="project" value="UniProtKB-SubCell"/>
</dbReference>
<dbReference type="GO" id="GO:0030488">
    <property type="term" value="P:tRNA methylation"/>
    <property type="evidence" value="ECO:0007669"/>
    <property type="project" value="TreeGrafter"/>
</dbReference>